<dbReference type="GO" id="GO:0008914">
    <property type="term" value="F:leucyl-tRNA--protein transferase activity"/>
    <property type="evidence" value="ECO:0007669"/>
    <property type="project" value="UniProtKB-EC"/>
</dbReference>
<gene>
    <name evidence="4 6" type="primary">aat</name>
    <name evidence="6" type="ORF">Thiowin_01737</name>
</gene>
<comment type="similarity">
    <text evidence="4">Belongs to the L/F-transferase family.</text>
</comment>
<keyword evidence="3 4" id="KW-0012">Acyltransferase</keyword>
<comment type="catalytic activity">
    <reaction evidence="4">
        <text>L-phenylalanyl-tRNA(Phe) + an N-terminal L-alpha-aminoacyl-[protein] = an N-terminal L-phenylalanyl-L-alpha-aminoacyl-[protein] + tRNA(Phe)</text>
        <dbReference type="Rhea" id="RHEA:43632"/>
        <dbReference type="Rhea" id="RHEA-COMP:9668"/>
        <dbReference type="Rhea" id="RHEA-COMP:9699"/>
        <dbReference type="Rhea" id="RHEA-COMP:10636"/>
        <dbReference type="Rhea" id="RHEA-COMP:10637"/>
        <dbReference type="ChEBI" id="CHEBI:78442"/>
        <dbReference type="ChEBI" id="CHEBI:78531"/>
        <dbReference type="ChEBI" id="CHEBI:78597"/>
        <dbReference type="ChEBI" id="CHEBI:83561"/>
        <dbReference type="EC" id="2.3.2.6"/>
    </reaction>
</comment>
<proteinExistence type="inferred from homology"/>
<comment type="catalytic activity">
    <reaction evidence="4">
        <text>N-terminal L-arginyl-[protein] + L-leucyl-tRNA(Leu) = N-terminal L-leucyl-L-arginyl-[protein] + tRNA(Leu) + H(+)</text>
        <dbReference type="Rhea" id="RHEA:50416"/>
        <dbReference type="Rhea" id="RHEA-COMP:9613"/>
        <dbReference type="Rhea" id="RHEA-COMP:9622"/>
        <dbReference type="Rhea" id="RHEA-COMP:12672"/>
        <dbReference type="Rhea" id="RHEA-COMP:12673"/>
        <dbReference type="ChEBI" id="CHEBI:15378"/>
        <dbReference type="ChEBI" id="CHEBI:64719"/>
        <dbReference type="ChEBI" id="CHEBI:78442"/>
        <dbReference type="ChEBI" id="CHEBI:78494"/>
        <dbReference type="ChEBI" id="CHEBI:133044"/>
        <dbReference type="EC" id="2.3.2.6"/>
    </reaction>
</comment>
<evidence type="ECO:0000256" key="4">
    <source>
        <dbReference type="HAMAP-Rule" id="MF_00688"/>
    </source>
</evidence>
<evidence type="ECO:0000256" key="2">
    <source>
        <dbReference type="ARBA" id="ARBA00022679"/>
    </source>
</evidence>
<feature type="region of interest" description="Disordered" evidence="5">
    <location>
        <begin position="231"/>
        <end position="255"/>
    </location>
</feature>
<dbReference type="InterPro" id="IPR004616">
    <property type="entry name" value="Leu/Phe-tRNA_Trfase"/>
</dbReference>
<dbReference type="Gene3D" id="3.30.70.3550">
    <property type="entry name" value="Leucyl/phenylalanyl-tRNA-protein transferase, N-terminal domain"/>
    <property type="match status" value="1"/>
</dbReference>
<dbReference type="InterPro" id="IPR042203">
    <property type="entry name" value="Leu/Phe-tRNA_Trfase_C"/>
</dbReference>
<sequence>MRRPRRLPFLLSPNDPSGAFPSVENALCDPNGLLAIGGDLSTRRLVNAYRQGIFPWYNQGDPILWWSPDPRTLLIPKELHISRSLRKRLRQRRFALTMDRDFPRVINACANISRHGEQGTWLLPEMIRAYRALNIHGIAHSVEVWEEGQERLVGGLYGVAIGRAFFGESMFSRATDASKLALVFLSQRLAAWDFELIDCQVVTEHLLRMGARAVPRALFIEKLRTCRDLPGREGSWDDGGRHFPEPPSSEERPAS</sequence>
<dbReference type="Gene3D" id="3.40.630.70">
    <property type="entry name" value="Leucyl/phenylalanyl-tRNA-protein transferase, C-terminal domain"/>
    <property type="match status" value="1"/>
</dbReference>
<accession>A0ABZ0S709</accession>
<evidence type="ECO:0000256" key="5">
    <source>
        <dbReference type="SAM" id="MobiDB-lite"/>
    </source>
</evidence>
<dbReference type="PANTHER" id="PTHR30098:SF2">
    <property type="entry name" value="LEUCYL_PHENYLALANYL-TRNA--PROTEIN TRANSFERASE"/>
    <property type="match status" value="1"/>
</dbReference>
<keyword evidence="1 4" id="KW-0963">Cytoplasm</keyword>
<dbReference type="SUPFAM" id="SSF55729">
    <property type="entry name" value="Acyl-CoA N-acyltransferases (Nat)"/>
    <property type="match status" value="1"/>
</dbReference>
<evidence type="ECO:0000256" key="3">
    <source>
        <dbReference type="ARBA" id="ARBA00023315"/>
    </source>
</evidence>
<dbReference type="InterPro" id="IPR016181">
    <property type="entry name" value="Acyl_CoA_acyltransferase"/>
</dbReference>
<evidence type="ECO:0000313" key="6">
    <source>
        <dbReference type="EMBL" id="WPL16763.1"/>
    </source>
</evidence>
<organism evidence="6 7">
    <name type="scientific">Thiorhodovibrio winogradskyi</name>
    <dbReference type="NCBI Taxonomy" id="77007"/>
    <lineage>
        <taxon>Bacteria</taxon>
        <taxon>Pseudomonadati</taxon>
        <taxon>Pseudomonadota</taxon>
        <taxon>Gammaproteobacteria</taxon>
        <taxon>Chromatiales</taxon>
        <taxon>Chromatiaceae</taxon>
        <taxon>Thiorhodovibrio</taxon>
    </lineage>
</organism>
<name>A0ABZ0S709_9GAMM</name>
<comment type="function">
    <text evidence="4">Functions in the N-end rule pathway of protein degradation where it conjugates Leu, Phe and, less efficiently, Met from aminoacyl-tRNAs to the N-termini of proteins containing an N-terminal arginine or lysine.</text>
</comment>
<dbReference type="Pfam" id="PF03588">
    <property type="entry name" value="Leu_Phe_trans"/>
    <property type="match status" value="1"/>
</dbReference>
<evidence type="ECO:0000256" key="1">
    <source>
        <dbReference type="ARBA" id="ARBA00022490"/>
    </source>
</evidence>
<protein>
    <recommendedName>
        <fullName evidence="4">Leucyl/phenylalanyl-tRNA--protein transferase</fullName>
        <ecNumber evidence="4">2.3.2.6</ecNumber>
    </recommendedName>
    <alternativeName>
        <fullName evidence="4">L/F-transferase</fullName>
    </alternativeName>
    <alternativeName>
        <fullName evidence="4">Leucyltransferase</fullName>
    </alternativeName>
    <alternativeName>
        <fullName evidence="4">Phenyalanyltransferase</fullName>
    </alternativeName>
</protein>
<dbReference type="NCBIfam" id="TIGR00667">
    <property type="entry name" value="aat"/>
    <property type="match status" value="1"/>
</dbReference>
<dbReference type="EMBL" id="CP121472">
    <property type="protein sequence ID" value="WPL16763.1"/>
    <property type="molecule type" value="Genomic_DNA"/>
</dbReference>
<dbReference type="Proteomes" id="UP001432180">
    <property type="component" value="Chromosome"/>
</dbReference>
<comment type="subcellular location">
    <subcellularLocation>
        <location evidence="4">Cytoplasm</location>
    </subcellularLocation>
</comment>
<dbReference type="InterPro" id="IPR042221">
    <property type="entry name" value="Leu/Phe-tRNA_Trfase_N"/>
</dbReference>
<reference evidence="6 7" key="1">
    <citation type="journal article" date="2023" name="Microorganisms">
        <title>Thiorhodovibrio frisius and Trv. litoralis spp. nov., Two Novel Members from a Clade of Fastidious Purple Sulfur Bacteria That Exhibit Unique Red-Shifted Light-Harvesting Capabilities.</title>
        <authorList>
            <person name="Methner A."/>
            <person name="Kuzyk S.B."/>
            <person name="Petersen J."/>
            <person name="Bauer S."/>
            <person name="Brinkmann H."/>
            <person name="Sichau K."/>
            <person name="Wanner G."/>
            <person name="Wolf J."/>
            <person name="Neumann-Schaal M."/>
            <person name="Henke P."/>
            <person name="Tank M."/>
            <person name="Sproer C."/>
            <person name="Bunk B."/>
            <person name="Overmann J."/>
        </authorList>
    </citation>
    <scope>NUCLEOTIDE SEQUENCE [LARGE SCALE GENOMIC DNA]</scope>
    <source>
        <strain evidence="6 7">DSM 6702</strain>
    </source>
</reference>
<dbReference type="EC" id="2.3.2.6" evidence="4"/>
<dbReference type="RefSeq" id="WP_328987296.1">
    <property type="nucleotide sequence ID" value="NZ_CP121472.1"/>
</dbReference>
<keyword evidence="2 4" id="KW-0808">Transferase</keyword>
<comment type="catalytic activity">
    <reaction evidence="4">
        <text>N-terminal L-lysyl-[protein] + L-leucyl-tRNA(Leu) = N-terminal L-leucyl-L-lysyl-[protein] + tRNA(Leu) + H(+)</text>
        <dbReference type="Rhea" id="RHEA:12340"/>
        <dbReference type="Rhea" id="RHEA-COMP:9613"/>
        <dbReference type="Rhea" id="RHEA-COMP:9622"/>
        <dbReference type="Rhea" id="RHEA-COMP:12670"/>
        <dbReference type="Rhea" id="RHEA-COMP:12671"/>
        <dbReference type="ChEBI" id="CHEBI:15378"/>
        <dbReference type="ChEBI" id="CHEBI:65249"/>
        <dbReference type="ChEBI" id="CHEBI:78442"/>
        <dbReference type="ChEBI" id="CHEBI:78494"/>
        <dbReference type="ChEBI" id="CHEBI:133043"/>
        <dbReference type="EC" id="2.3.2.6"/>
    </reaction>
</comment>
<dbReference type="HAMAP" id="MF_00688">
    <property type="entry name" value="Leu_Phe_trans"/>
    <property type="match status" value="1"/>
</dbReference>
<keyword evidence="7" id="KW-1185">Reference proteome</keyword>
<dbReference type="PANTHER" id="PTHR30098">
    <property type="entry name" value="LEUCYL/PHENYLALANYL-TRNA--PROTEIN TRANSFERASE"/>
    <property type="match status" value="1"/>
</dbReference>
<evidence type="ECO:0000313" key="7">
    <source>
        <dbReference type="Proteomes" id="UP001432180"/>
    </source>
</evidence>